<evidence type="ECO:0000256" key="2">
    <source>
        <dbReference type="ARBA" id="ARBA00022737"/>
    </source>
</evidence>
<dbReference type="AlphaFoldDB" id="A0A3B4YSF2"/>
<proteinExistence type="predicted"/>
<evidence type="ECO:0000313" key="5">
    <source>
        <dbReference type="Proteomes" id="UP000261360"/>
    </source>
</evidence>
<dbReference type="Pfam" id="PF17776">
    <property type="entry name" value="NLRC4_HD2"/>
    <property type="match status" value="1"/>
</dbReference>
<dbReference type="SMART" id="SM00368">
    <property type="entry name" value="LRR_RI"/>
    <property type="match status" value="3"/>
</dbReference>
<evidence type="ECO:0000256" key="1">
    <source>
        <dbReference type="ARBA" id="ARBA00022614"/>
    </source>
</evidence>
<dbReference type="GeneTree" id="ENSGT01120000271898"/>
<organism evidence="4 5">
    <name type="scientific">Seriola lalandi dorsalis</name>
    <dbReference type="NCBI Taxonomy" id="1841481"/>
    <lineage>
        <taxon>Eukaryota</taxon>
        <taxon>Metazoa</taxon>
        <taxon>Chordata</taxon>
        <taxon>Craniata</taxon>
        <taxon>Vertebrata</taxon>
        <taxon>Euteleostomi</taxon>
        <taxon>Actinopterygii</taxon>
        <taxon>Neopterygii</taxon>
        <taxon>Teleostei</taxon>
        <taxon>Neoteleostei</taxon>
        <taxon>Acanthomorphata</taxon>
        <taxon>Carangaria</taxon>
        <taxon>Carangiformes</taxon>
        <taxon>Carangidae</taxon>
        <taxon>Seriola</taxon>
    </lineage>
</organism>
<accession>A0A3B4YSF2</accession>
<protein>
    <recommendedName>
        <fullName evidence="3">NACHT LRR and PYD domain-containing protein</fullName>
    </recommendedName>
</protein>
<feature type="domain" description="NACHT LRR and PYD" evidence="3">
    <location>
        <begin position="16"/>
        <end position="124"/>
    </location>
</feature>
<keyword evidence="2" id="KW-0677">Repeat</keyword>
<dbReference type="SUPFAM" id="SSF52047">
    <property type="entry name" value="RNI-like"/>
    <property type="match status" value="1"/>
</dbReference>
<dbReference type="Pfam" id="PF13516">
    <property type="entry name" value="LRR_6"/>
    <property type="match status" value="3"/>
</dbReference>
<keyword evidence="1" id="KW-0433">Leucine-rich repeat</keyword>
<keyword evidence="5" id="KW-1185">Reference proteome</keyword>
<dbReference type="Gene3D" id="3.80.10.10">
    <property type="entry name" value="Ribonuclease Inhibitor"/>
    <property type="match status" value="1"/>
</dbReference>
<sequence>MEDLRQIHTGVFCFVHLSVQEFLAALHVHLTFIKSEVNLLAVDETLKSPNGHLDLFLRFLMGLSLQTNQCLLQLQFTYKGSISQTNEETVQYIREKIGENPSPEKSINLFHCLNELNDRSLVEQIQQSLRSGRLSTDKLSPAQWSALVFILLSSEEDLDVFDLKKYSASEEALLKLLPVVKVSNKAVIVWSKQLSGCNLSKRSCEALSSVLSSQSSSLRHLDLSNNDLQDSGVKLLSGGLESPLCTLETLRLSGCLVTEEGCASLASALSSNHSHLRELDLSYNHPGDSGLKLLSAGLEDPDWRLDTLRYVEACCRQKRLVELETMLCQGVNMCKRKVEVTVISFQFYMKTITRRQVIKPVVLTNS</sequence>
<dbReference type="InterPro" id="IPR051261">
    <property type="entry name" value="NLR"/>
</dbReference>
<dbReference type="Ensembl" id="ENSSLDT00000026446.1">
    <property type="protein sequence ID" value="ENSSLDP00000025654.1"/>
    <property type="gene ID" value="ENSSLDG00000019949.1"/>
</dbReference>
<dbReference type="InterPro" id="IPR032675">
    <property type="entry name" value="LRR_dom_sf"/>
</dbReference>
<dbReference type="PANTHER" id="PTHR24106">
    <property type="entry name" value="NACHT, LRR AND CARD DOMAINS-CONTAINING"/>
    <property type="match status" value="1"/>
</dbReference>
<dbReference type="Proteomes" id="UP000261360">
    <property type="component" value="Unplaced"/>
</dbReference>
<evidence type="ECO:0000313" key="4">
    <source>
        <dbReference type="Ensembl" id="ENSSLDP00000025654.1"/>
    </source>
</evidence>
<evidence type="ECO:0000259" key="3">
    <source>
        <dbReference type="Pfam" id="PF17776"/>
    </source>
</evidence>
<dbReference type="InterPro" id="IPR001611">
    <property type="entry name" value="Leu-rich_rpt"/>
</dbReference>
<reference evidence="4" key="2">
    <citation type="submission" date="2025-09" db="UniProtKB">
        <authorList>
            <consortium name="Ensembl"/>
        </authorList>
    </citation>
    <scope>IDENTIFICATION</scope>
</reference>
<name>A0A3B4YSF2_SERLL</name>
<reference evidence="4" key="1">
    <citation type="submission" date="2025-08" db="UniProtKB">
        <authorList>
            <consortium name="Ensembl"/>
        </authorList>
    </citation>
    <scope>IDENTIFICATION</scope>
</reference>
<dbReference type="PROSITE" id="PS51450">
    <property type="entry name" value="LRR"/>
    <property type="match status" value="1"/>
</dbReference>
<dbReference type="InterPro" id="IPR041267">
    <property type="entry name" value="NLRP_HD2"/>
</dbReference>